<keyword evidence="5" id="KW-0805">Transcription regulation</keyword>
<evidence type="ECO:0000256" key="5">
    <source>
        <dbReference type="ARBA" id="ARBA00023015"/>
    </source>
</evidence>
<dbReference type="InterPro" id="IPR001083">
    <property type="entry name" value="Cu_fist_DNA-bd_dom"/>
</dbReference>
<name>A0ABP0EAL9_9ASCO</name>
<proteinExistence type="predicted"/>
<keyword evidence="4" id="KW-0186">Copper</keyword>
<evidence type="ECO:0000256" key="3">
    <source>
        <dbReference type="ARBA" id="ARBA00022833"/>
    </source>
</evidence>
<evidence type="ECO:0000313" key="11">
    <source>
        <dbReference type="Proteomes" id="UP001497600"/>
    </source>
</evidence>
<keyword evidence="7" id="KW-0539">Nucleus</keyword>
<evidence type="ECO:0000256" key="7">
    <source>
        <dbReference type="ARBA" id="ARBA00023242"/>
    </source>
</evidence>
<dbReference type="PANTHER" id="PTHR28088:SF5">
    <property type="entry name" value="TRANSCRIPTIONAL ACTIVATOR HAA1-RELATED"/>
    <property type="match status" value="1"/>
</dbReference>
<dbReference type="SMART" id="SM01090">
    <property type="entry name" value="Copper-fist"/>
    <property type="match status" value="1"/>
</dbReference>
<dbReference type="Pfam" id="PF00649">
    <property type="entry name" value="Copper-fist"/>
    <property type="match status" value="1"/>
</dbReference>
<evidence type="ECO:0000256" key="8">
    <source>
        <dbReference type="SAM" id="MobiDB-lite"/>
    </source>
</evidence>
<gene>
    <name evidence="10" type="primary">MAC1</name>
    <name evidence="10" type="ORF">CAAN4_D04214</name>
</gene>
<dbReference type="EMBL" id="OZ004256">
    <property type="protein sequence ID" value="CAK7903363.1"/>
    <property type="molecule type" value="Genomic_DNA"/>
</dbReference>
<sequence length="474" mass="50952">MILIDSIKYSCIECIRGHRSSSCRHHTRPLLQVRSKGRPNVAANGNPNHRIAVFAEQIEEDSPSSSELEGCGNGGCADKSSGGKNSCQEVQQQRTSKAPPPVVILKYSPKQVIDLVSGQVIGPYGEGNGGKAVGEKSCAGKKSATKSCCAAKELQPIKKESSCCGSKTKVQCKCSNKTRTINKSKILRTYLQNHLQNSEWKMAQKLSQKEQPAVTELAMVPPPVLSQTLDSTSITGPPPVSLGGIGGGGQSSLLQYPQLKTEEKTLEQSMADMPSGIYDVVSIPACSIPGSCCCDDSCTCTGCMVHGNSVDDLANSVEKNPLAQVLFSERATTTVPLTGSVGQTYPYSDLFNVNGFPKEEETEDTPSPGGACVCPPTECDCTNCETHGIINGLKLDDFFSEQNQWSAQQVQQQQLLQHLQIQNQKQSSQPFNQASIQLNDFNRPNAPFDYTTFLLNSLLNGPIKDVKSGGGREV</sequence>
<dbReference type="InterPro" id="IPR051763">
    <property type="entry name" value="Copper_Homeo_Regul"/>
</dbReference>
<dbReference type="InterPro" id="IPR036395">
    <property type="entry name" value="Cu_fist_DNA-bd_dom_sf"/>
</dbReference>
<keyword evidence="6" id="KW-0804">Transcription</keyword>
<evidence type="ECO:0000256" key="4">
    <source>
        <dbReference type="ARBA" id="ARBA00023008"/>
    </source>
</evidence>
<evidence type="ECO:0000256" key="6">
    <source>
        <dbReference type="ARBA" id="ARBA00023163"/>
    </source>
</evidence>
<keyword evidence="2" id="KW-0479">Metal-binding</keyword>
<dbReference type="SUPFAM" id="SSF57879">
    <property type="entry name" value="Zinc domain conserved in yeast copper-regulated transcription factors"/>
    <property type="match status" value="1"/>
</dbReference>
<comment type="subcellular location">
    <subcellularLocation>
        <location evidence="1">Nucleus</location>
    </subcellularLocation>
</comment>
<dbReference type="SMART" id="SM00412">
    <property type="entry name" value="Cu_FIST"/>
    <property type="match status" value="1"/>
</dbReference>
<evidence type="ECO:0000256" key="1">
    <source>
        <dbReference type="ARBA" id="ARBA00004123"/>
    </source>
</evidence>
<feature type="compositionally biased region" description="Polar residues" evidence="8">
    <location>
        <begin position="82"/>
        <end position="96"/>
    </location>
</feature>
<keyword evidence="3" id="KW-0862">Zinc</keyword>
<accession>A0ABP0EAL9</accession>
<protein>
    <submittedName>
        <fullName evidence="10">Metal-binding activator 1</fullName>
    </submittedName>
</protein>
<dbReference type="Gene3D" id="3.90.430.10">
    <property type="entry name" value="Copper fist DNA-binding domain"/>
    <property type="match status" value="1"/>
</dbReference>
<feature type="region of interest" description="Disordered" evidence="8">
    <location>
        <begin position="78"/>
        <end position="101"/>
    </location>
</feature>
<reference evidence="10 11" key="1">
    <citation type="submission" date="2024-01" db="EMBL/GenBank/DDBJ databases">
        <authorList>
            <consortium name="Genoscope - CEA"/>
            <person name="William W."/>
        </authorList>
    </citation>
    <scope>NUCLEOTIDE SEQUENCE [LARGE SCALE GENOMIC DNA]</scope>
    <source>
        <strain evidence="10 11">29B2s-10</strain>
    </source>
</reference>
<evidence type="ECO:0000256" key="2">
    <source>
        <dbReference type="ARBA" id="ARBA00022723"/>
    </source>
</evidence>
<evidence type="ECO:0000313" key="10">
    <source>
        <dbReference type="EMBL" id="CAK7903363.1"/>
    </source>
</evidence>
<dbReference type="PRINTS" id="PR00617">
    <property type="entry name" value="COPPERFIST"/>
</dbReference>
<organism evidence="10 11">
    <name type="scientific">[Candida] anglica</name>
    <dbReference type="NCBI Taxonomy" id="148631"/>
    <lineage>
        <taxon>Eukaryota</taxon>
        <taxon>Fungi</taxon>
        <taxon>Dikarya</taxon>
        <taxon>Ascomycota</taxon>
        <taxon>Saccharomycotina</taxon>
        <taxon>Pichiomycetes</taxon>
        <taxon>Debaryomycetaceae</taxon>
        <taxon>Kurtzmaniella</taxon>
    </lineage>
</organism>
<dbReference type="PANTHER" id="PTHR28088">
    <property type="entry name" value="TRANSCRIPTIONAL ACTIVATOR HAA1-RELATED"/>
    <property type="match status" value="1"/>
</dbReference>
<keyword evidence="11" id="KW-1185">Reference proteome</keyword>
<evidence type="ECO:0000259" key="9">
    <source>
        <dbReference type="PROSITE" id="PS50073"/>
    </source>
</evidence>
<feature type="domain" description="Copper-fist" evidence="9">
    <location>
        <begin position="1"/>
        <end position="40"/>
    </location>
</feature>
<dbReference type="PROSITE" id="PS50073">
    <property type="entry name" value="COPPER_FIST_2"/>
    <property type="match status" value="1"/>
</dbReference>
<dbReference type="Proteomes" id="UP001497600">
    <property type="component" value="Chromosome D"/>
</dbReference>